<organism evidence="1 2">
    <name type="scientific">Acetobacter sacchari</name>
    <dbReference type="NCBI Taxonomy" id="2661687"/>
    <lineage>
        <taxon>Bacteria</taxon>
        <taxon>Pseudomonadati</taxon>
        <taxon>Pseudomonadota</taxon>
        <taxon>Alphaproteobacteria</taxon>
        <taxon>Acetobacterales</taxon>
        <taxon>Acetobacteraceae</taxon>
        <taxon>Acetobacter</taxon>
    </lineage>
</organism>
<evidence type="ECO:0000313" key="1">
    <source>
        <dbReference type="EMBL" id="MBO1360586.1"/>
    </source>
</evidence>
<name>A0ABS3LXK9_9PROT</name>
<reference evidence="1 2" key="1">
    <citation type="submission" date="2021-03" db="EMBL/GenBank/DDBJ databases">
        <title>The complete genome sequence of Acetobacter sacchari TBRC 11175.</title>
        <authorList>
            <person name="Charoenyingcharoen P."/>
            <person name="Yukphan P."/>
        </authorList>
    </citation>
    <scope>NUCLEOTIDE SEQUENCE [LARGE SCALE GENOMIC DNA]</scope>
    <source>
        <strain evidence="1 2">TBRC 11175</strain>
    </source>
</reference>
<dbReference type="Proteomes" id="UP000664771">
    <property type="component" value="Unassembled WGS sequence"/>
</dbReference>
<dbReference type="EMBL" id="JAFVMF010000012">
    <property type="protein sequence ID" value="MBO1360586.1"/>
    <property type="molecule type" value="Genomic_DNA"/>
</dbReference>
<accession>A0ABS3LXK9</accession>
<dbReference type="RefSeq" id="WP_207881853.1">
    <property type="nucleotide sequence ID" value="NZ_JAFVMF010000012.1"/>
</dbReference>
<comment type="caution">
    <text evidence="1">The sequence shown here is derived from an EMBL/GenBank/DDBJ whole genome shotgun (WGS) entry which is preliminary data.</text>
</comment>
<sequence length="323" mass="35422">MSNSDILIDALSVSRNKRDRSTYYRTLSKAGDPYGELALGVVEQSLISGRTAKHFAEFGAACAGINLNDNLWLQISNDLMLADFDAREAQSGAKGEARHLPWNAIRDYHYAVFRKHGLPAYAWTAGIPLDLASGATYPDADNGTTTSRNANAAQLWNEMLTSGDIISVAWDSFAPERKAILFKLGLQSSTQQQRISQLPGAPTAPAFTAYTATNSAVISFYAGQSITFLIEKLSFSWKNSTAAACKQAVDIMTCTDLLNKRESSALFWMRGVTLAALPTTWDTTSPVNFFQPLNLSFGDVVDKSYRAFLLYTQRSLDPKSILK</sequence>
<gene>
    <name evidence="1" type="ORF">J2D73_12385</name>
</gene>
<protein>
    <submittedName>
        <fullName evidence="1">Uncharacterized protein</fullName>
    </submittedName>
</protein>
<evidence type="ECO:0000313" key="2">
    <source>
        <dbReference type="Proteomes" id="UP000664771"/>
    </source>
</evidence>
<proteinExistence type="predicted"/>
<keyword evidence="2" id="KW-1185">Reference proteome</keyword>